<evidence type="ECO:0000259" key="4">
    <source>
        <dbReference type="SMART" id="SM00796"/>
    </source>
</evidence>
<gene>
    <name evidence="5" type="ORF">GCM10007414_02010</name>
</gene>
<proteinExistence type="predicted"/>
<dbReference type="EMBL" id="BMDY01000001">
    <property type="protein sequence ID" value="GGA92974.1"/>
    <property type="molecule type" value="Genomic_DNA"/>
</dbReference>
<dbReference type="InterPro" id="IPR003833">
    <property type="entry name" value="CT_C_D"/>
</dbReference>
<evidence type="ECO:0000256" key="2">
    <source>
        <dbReference type="ARBA" id="ARBA00022801"/>
    </source>
</evidence>
<organism evidence="5 6">
    <name type="scientific">Agarivorans gilvus</name>
    <dbReference type="NCBI Taxonomy" id="680279"/>
    <lineage>
        <taxon>Bacteria</taxon>
        <taxon>Pseudomonadati</taxon>
        <taxon>Pseudomonadota</taxon>
        <taxon>Gammaproteobacteria</taxon>
        <taxon>Alteromonadales</taxon>
        <taxon>Alteromonadaceae</taxon>
        <taxon>Agarivorans</taxon>
    </lineage>
</organism>
<dbReference type="Pfam" id="PF02682">
    <property type="entry name" value="CT_C_D"/>
    <property type="match status" value="1"/>
</dbReference>
<dbReference type="RefSeq" id="WP_055731811.1">
    <property type="nucleotide sequence ID" value="NZ_BMDY01000001.1"/>
</dbReference>
<comment type="caution">
    <text evidence="5">The sequence shown here is derived from an EMBL/GenBank/DDBJ whole genome shotgun (WGS) entry which is preliminary data.</text>
</comment>
<dbReference type="InterPro" id="IPR029000">
    <property type="entry name" value="Cyclophilin-like_dom_sf"/>
</dbReference>
<dbReference type="Proteomes" id="UP000651977">
    <property type="component" value="Unassembled WGS sequence"/>
</dbReference>
<keyword evidence="2" id="KW-0378">Hydrolase</keyword>
<keyword evidence="1" id="KW-0547">Nucleotide-binding</keyword>
<evidence type="ECO:0000256" key="3">
    <source>
        <dbReference type="ARBA" id="ARBA00022840"/>
    </source>
</evidence>
<keyword evidence="3" id="KW-0067">ATP-binding</keyword>
<dbReference type="SMART" id="SM00796">
    <property type="entry name" value="AHS1"/>
    <property type="match status" value="1"/>
</dbReference>
<dbReference type="NCBIfam" id="TIGR00370">
    <property type="entry name" value="5-oxoprolinase subunit PxpB"/>
    <property type="match status" value="1"/>
</dbReference>
<dbReference type="SUPFAM" id="SSF50891">
    <property type="entry name" value="Cyclophilin-like"/>
    <property type="match status" value="1"/>
</dbReference>
<reference evidence="6" key="1">
    <citation type="journal article" date="2019" name="Int. J. Syst. Evol. Microbiol.">
        <title>The Global Catalogue of Microorganisms (GCM) 10K type strain sequencing project: providing services to taxonomists for standard genome sequencing and annotation.</title>
        <authorList>
            <consortium name="The Broad Institute Genomics Platform"/>
            <consortium name="The Broad Institute Genome Sequencing Center for Infectious Disease"/>
            <person name="Wu L."/>
            <person name="Ma J."/>
        </authorList>
    </citation>
    <scope>NUCLEOTIDE SEQUENCE [LARGE SCALE GENOMIC DNA]</scope>
    <source>
        <strain evidence="6">CGMCC 1.10131</strain>
    </source>
</reference>
<sequence>MYCLDYVNEDSLLISCHTIEDAATLPQLASHLQQSMPQLSDLILASTSLLCVCPADIDPSQLSLKVQHFAATVGANNTSKTLDIPVCYAAELAPDLEDVANQTGLSPAEVIALHQQGHYQVKTIGFMPGFAYLQGLTGQLALPRKATPVSHVPAGSVAIAETMTAVYPSQSPGGWHIIGRSPLKLFNKHQQPMCPLAVGDKVRFIEIDYQQFLRLQAQEEQHG</sequence>
<keyword evidence="6" id="KW-1185">Reference proteome</keyword>
<dbReference type="PANTHER" id="PTHR34698">
    <property type="entry name" value="5-OXOPROLINASE SUBUNIT B"/>
    <property type="match status" value="1"/>
</dbReference>
<name>A0ABQ1HW24_9ALTE</name>
<dbReference type="InterPro" id="IPR010016">
    <property type="entry name" value="PxpB"/>
</dbReference>
<accession>A0ABQ1HW24</accession>
<feature type="domain" description="Carboxyltransferase" evidence="4">
    <location>
        <begin position="2"/>
        <end position="196"/>
    </location>
</feature>
<protein>
    <recommendedName>
        <fullName evidence="4">Carboxyltransferase domain-containing protein</fullName>
    </recommendedName>
</protein>
<evidence type="ECO:0000313" key="5">
    <source>
        <dbReference type="EMBL" id="GGA92974.1"/>
    </source>
</evidence>
<dbReference type="PANTHER" id="PTHR34698:SF2">
    <property type="entry name" value="5-OXOPROLINASE SUBUNIT B"/>
    <property type="match status" value="1"/>
</dbReference>
<evidence type="ECO:0000256" key="1">
    <source>
        <dbReference type="ARBA" id="ARBA00022741"/>
    </source>
</evidence>
<dbReference type="Gene3D" id="2.40.100.10">
    <property type="entry name" value="Cyclophilin-like"/>
    <property type="match status" value="1"/>
</dbReference>
<evidence type="ECO:0000313" key="6">
    <source>
        <dbReference type="Proteomes" id="UP000651977"/>
    </source>
</evidence>